<keyword evidence="3" id="KW-0064">Aspartyl protease</keyword>
<dbReference type="OrthoDB" id="771136at2759"/>
<evidence type="ECO:0000256" key="2">
    <source>
        <dbReference type="ARBA" id="ARBA00022670"/>
    </source>
</evidence>
<organism evidence="8 9">
    <name type="scientific">Coprinellus micaceus</name>
    <name type="common">Glistening ink-cap mushroom</name>
    <name type="synonym">Coprinus micaceus</name>
    <dbReference type="NCBI Taxonomy" id="71717"/>
    <lineage>
        <taxon>Eukaryota</taxon>
        <taxon>Fungi</taxon>
        <taxon>Dikarya</taxon>
        <taxon>Basidiomycota</taxon>
        <taxon>Agaricomycotina</taxon>
        <taxon>Agaricomycetes</taxon>
        <taxon>Agaricomycetidae</taxon>
        <taxon>Agaricales</taxon>
        <taxon>Agaricineae</taxon>
        <taxon>Psathyrellaceae</taxon>
        <taxon>Coprinellus</taxon>
    </lineage>
</organism>
<keyword evidence="2 8" id="KW-0645">Protease</keyword>
<dbReference type="EMBL" id="QPFP01000029">
    <property type="protein sequence ID" value="TEB29112.1"/>
    <property type="molecule type" value="Genomic_DNA"/>
</dbReference>
<evidence type="ECO:0000256" key="3">
    <source>
        <dbReference type="ARBA" id="ARBA00022750"/>
    </source>
</evidence>
<name>A0A4Y7T687_COPMI</name>
<dbReference type="InterPro" id="IPR001461">
    <property type="entry name" value="Aspartic_peptidase_A1"/>
</dbReference>
<keyword evidence="4" id="KW-0378">Hydrolase</keyword>
<evidence type="ECO:0000256" key="5">
    <source>
        <dbReference type="PIRSR" id="PIRSR601461-1"/>
    </source>
</evidence>
<dbReference type="SUPFAM" id="SSF50630">
    <property type="entry name" value="Acid proteases"/>
    <property type="match status" value="1"/>
</dbReference>
<dbReference type="PANTHER" id="PTHR47966:SF6">
    <property type="entry name" value="PEPTIDASE A1 DOMAIN-CONTAINING PROTEIN"/>
    <property type="match status" value="1"/>
</dbReference>
<dbReference type="InterPro" id="IPR033121">
    <property type="entry name" value="PEPTIDASE_A1"/>
</dbReference>
<reference evidence="8 9" key="1">
    <citation type="journal article" date="2019" name="Nat. Ecol. Evol.">
        <title>Megaphylogeny resolves global patterns of mushroom evolution.</title>
        <authorList>
            <person name="Varga T."/>
            <person name="Krizsan K."/>
            <person name="Foldi C."/>
            <person name="Dima B."/>
            <person name="Sanchez-Garcia M."/>
            <person name="Sanchez-Ramirez S."/>
            <person name="Szollosi G.J."/>
            <person name="Szarkandi J.G."/>
            <person name="Papp V."/>
            <person name="Albert L."/>
            <person name="Andreopoulos W."/>
            <person name="Angelini C."/>
            <person name="Antonin V."/>
            <person name="Barry K.W."/>
            <person name="Bougher N.L."/>
            <person name="Buchanan P."/>
            <person name="Buyck B."/>
            <person name="Bense V."/>
            <person name="Catcheside P."/>
            <person name="Chovatia M."/>
            <person name="Cooper J."/>
            <person name="Damon W."/>
            <person name="Desjardin D."/>
            <person name="Finy P."/>
            <person name="Geml J."/>
            <person name="Haridas S."/>
            <person name="Hughes K."/>
            <person name="Justo A."/>
            <person name="Karasinski D."/>
            <person name="Kautmanova I."/>
            <person name="Kiss B."/>
            <person name="Kocsube S."/>
            <person name="Kotiranta H."/>
            <person name="LaButti K.M."/>
            <person name="Lechner B.E."/>
            <person name="Liimatainen K."/>
            <person name="Lipzen A."/>
            <person name="Lukacs Z."/>
            <person name="Mihaltcheva S."/>
            <person name="Morgado L.N."/>
            <person name="Niskanen T."/>
            <person name="Noordeloos M.E."/>
            <person name="Ohm R.A."/>
            <person name="Ortiz-Santana B."/>
            <person name="Ovrebo C."/>
            <person name="Racz N."/>
            <person name="Riley R."/>
            <person name="Savchenko A."/>
            <person name="Shiryaev A."/>
            <person name="Soop K."/>
            <person name="Spirin V."/>
            <person name="Szebenyi C."/>
            <person name="Tomsovsky M."/>
            <person name="Tulloss R.E."/>
            <person name="Uehling J."/>
            <person name="Grigoriev I.V."/>
            <person name="Vagvolgyi C."/>
            <person name="Papp T."/>
            <person name="Martin F.M."/>
            <person name="Miettinen O."/>
            <person name="Hibbett D.S."/>
            <person name="Nagy L.G."/>
        </authorList>
    </citation>
    <scope>NUCLEOTIDE SEQUENCE [LARGE SCALE GENOMIC DNA]</scope>
    <source>
        <strain evidence="8 9">FP101781</strain>
    </source>
</reference>
<evidence type="ECO:0000256" key="1">
    <source>
        <dbReference type="ARBA" id="ARBA00007447"/>
    </source>
</evidence>
<sequence>MLFVPISTIIALLSLGHLSDAALTPRAPAGQTINLVRSQQSKSWSKDQWGSWAQNQKAALEAKYGSPGSQVRRRATGTNYYFGSLAIGTPPISYNVILDTGSADLWVAGQNCTSCGDVSTFDPSSSSSFQNQSTSFSITYGSGQAAGFLGQDVVQMAGFQVQNQVFAICDQVSSGLLSEPVSGLLGLGFQTIASSKASPFWETLVSESAWDSPVMAFQLTRYLNESNVQTLEPGGSFSMGFTNSSLYTGDIDYVDLPVQGSYWILPITNISVNGESVNAPTGEEAYAAIDTGTTLVGGPSNAIAEIFAQIPDSQPGTGDFRKLLHLSWHGSRADTCLGAFFEITSGGSAPAWIVGDTFLKNVYSAFRYSPASVGFAELSSLAISMNGDKDTAVPSATIGSSPASGVGDEVVFEQE</sequence>
<proteinExistence type="inferred from homology"/>
<dbReference type="CDD" id="cd05471">
    <property type="entry name" value="pepsin_like"/>
    <property type="match status" value="1"/>
</dbReference>
<evidence type="ECO:0000259" key="7">
    <source>
        <dbReference type="PROSITE" id="PS51767"/>
    </source>
</evidence>
<dbReference type="FunFam" id="2.40.70.10:FF:000115">
    <property type="entry name" value="Lysosomal aspartic protease"/>
    <property type="match status" value="1"/>
</dbReference>
<evidence type="ECO:0000256" key="4">
    <source>
        <dbReference type="ARBA" id="ARBA00022801"/>
    </source>
</evidence>
<feature type="active site" evidence="5">
    <location>
        <position position="290"/>
    </location>
</feature>
<dbReference type="InterPro" id="IPR021109">
    <property type="entry name" value="Peptidase_aspartic_dom_sf"/>
</dbReference>
<feature type="domain" description="Peptidase A1" evidence="7">
    <location>
        <begin position="81"/>
        <end position="415"/>
    </location>
</feature>
<gene>
    <name evidence="8" type="ORF">FA13DRAFT_1755741</name>
</gene>
<comment type="caution">
    <text evidence="8">The sequence shown here is derived from an EMBL/GenBank/DDBJ whole genome shotgun (WGS) entry which is preliminary data.</text>
</comment>
<evidence type="ECO:0000313" key="9">
    <source>
        <dbReference type="Proteomes" id="UP000298030"/>
    </source>
</evidence>
<protein>
    <submittedName>
        <fullName evidence="8">Acid protease</fullName>
    </submittedName>
</protein>
<dbReference type="PANTHER" id="PTHR47966">
    <property type="entry name" value="BETA-SITE APP-CLEAVING ENZYME, ISOFORM A-RELATED"/>
    <property type="match status" value="1"/>
</dbReference>
<dbReference type="GO" id="GO:0006508">
    <property type="term" value="P:proteolysis"/>
    <property type="evidence" value="ECO:0007669"/>
    <property type="project" value="UniProtKB-KW"/>
</dbReference>
<feature type="signal peptide" evidence="6">
    <location>
        <begin position="1"/>
        <end position="21"/>
    </location>
</feature>
<dbReference type="PRINTS" id="PR00792">
    <property type="entry name" value="PEPSIN"/>
</dbReference>
<comment type="similarity">
    <text evidence="1">Belongs to the peptidase A1 family.</text>
</comment>
<dbReference type="AlphaFoldDB" id="A0A4Y7T687"/>
<evidence type="ECO:0000256" key="6">
    <source>
        <dbReference type="SAM" id="SignalP"/>
    </source>
</evidence>
<feature type="active site" evidence="5">
    <location>
        <position position="99"/>
    </location>
</feature>
<dbReference type="Pfam" id="PF00026">
    <property type="entry name" value="Asp"/>
    <property type="match status" value="2"/>
</dbReference>
<feature type="chain" id="PRO_5021411310" evidence="6">
    <location>
        <begin position="22"/>
        <end position="415"/>
    </location>
</feature>
<dbReference type="Proteomes" id="UP000298030">
    <property type="component" value="Unassembled WGS sequence"/>
</dbReference>
<dbReference type="InterPro" id="IPR034164">
    <property type="entry name" value="Pepsin-like_dom"/>
</dbReference>
<dbReference type="PROSITE" id="PS51767">
    <property type="entry name" value="PEPTIDASE_A1"/>
    <property type="match status" value="1"/>
</dbReference>
<accession>A0A4Y7T687</accession>
<dbReference type="GO" id="GO:0004190">
    <property type="term" value="F:aspartic-type endopeptidase activity"/>
    <property type="evidence" value="ECO:0007669"/>
    <property type="project" value="UniProtKB-KW"/>
</dbReference>
<keyword evidence="6" id="KW-0732">Signal</keyword>
<evidence type="ECO:0000313" key="8">
    <source>
        <dbReference type="EMBL" id="TEB29112.1"/>
    </source>
</evidence>
<dbReference type="STRING" id="71717.A0A4Y7T687"/>
<keyword evidence="9" id="KW-1185">Reference proteome</keyword>
<dbReference type="Gene3D" id="2.40.70.10">
    <property type="entry name" value="Acid Proteases"/>
    <property type="match status" value="3"/>
</dbReference>